<dbReference type="Proteomes" id="UP000741013">
    <property type="component" value="Unassembled WGS sequence"/>
</dbReference>
<organism evidence="2 3">
    <name type="scientific">Amycolatopsis magusensis</name>
    <dbReference type="NCBI Taxonomy" id="882444"/>
    <lineage>
        <taxon>Bacteria</taxon>
        <taxon>Bacillati</taxon>
        <taxon>Actinomycetota</taxon>
        <taxon>Actinomycetes</taxon>
        <taxon>Pseudonocardiales</taxon>
        <taxon>Pseudonocardiaceae</taxon>
        <taxon>Amycolatopsis</taxon>
    </lineage>
</organism>
<protein>
    <submittedName>
        <fullName evidence="2">Uncharacterized protein</fullName>
    </submittedName>
</protein>
<reference evidence="2 3" key="1">
    <citation type="submission" date="2021-03" db="EMBL/GenBank/DDBJ databases">
        <title>Sequencing the genomes of 1000 actinobacteria strains.</title>
        <authorList>
            <person name="Klenk H.-P."/>
        </authorList>
    </citation>
    <scope>NUCLEOTIDE SEQUENCE [LARGE SCALE GENOMIC DNA]</scope>
    <source>
        <strain evidence="2 3">DSM 45510</strain>
    </source>
</reference>
<accession>A0ABS4Q232</accession>
<dbReference type="EMBL" id="JAGGMS010000001">
    <property type="protein sequence ID" value="MBP2185746.1"/>
    <property type="molecule type" value="Genomic_DNA"/>
</dbReference>
<gene>
    <name evidence="2" type="ORF">JOM49_007272</name>
</gene>
<evidence type="ECO:0000313" key="3">
    <source>
        <dbReference type="Proteomes" id="UP000741013"/>
    </source>
</evidence>
<sequence length="47" mass="5277">MTSIQERETVSEELDAAAGAATEVPRQRSRGEEREYDLEPTIVLGRE</sequence>
<proteinExistence type="predicted"/>
<comment type="caution">
    <text evidence="2">The sequence shown here is derived from an EMBL/GenBank/DDBJ whole genome shotgun (WGS) entry which is preliminary data.</text>
</comment>
<feature type="region of interest" description="Disordered" evidence="1">
    <location>
        <begin position="1"/>
        <end position="47"/>
    </location>
</feature>
<evidence type="ECO:0000256" key="1">
    <source>
        <dbReference type="SAM" id="MobiDB-lite"/>
    </source>
</evidence>
<evidence type="ECO:0000313" key="2">
    <source>
        <dbReference type="EMBL" id="MBP2185746.1"/>
    </source>
</evidence>
<feature type="compositionally biased region" description="Basic and acidic residues" evidence="1">
    <location>
        <begin position="1"/>
        <end position="10"/>
    </location>
</feature>
<name>A0ABS4Q232_9PSEU</name>
<dbReference type="RefSeq" id="WP_209668594.1">
    <property type="nucleotide sequence ID" value="NZ_JAGGMS010000001.1"/>
</dbReference>
<keyword evidence="3" id="KW-1185">Reference proteome</keyword>